<dbReference type="InterPro" id="IPR001434">
    <property type="entry name" value="OmcB-like_DUF11"/>
</dbReference>
<dbReference type="Pfam" id="PF17210">
    <property type="entry name" value="SdrD_B"/>
    <property type="match status" value="2"/>
</dbReference>
<keyword evidence="3" id="KW-0732">Signal</keyword>
<feature type="domain" description="SD-repeat containing protein B" evidence="6">
    <location>
        <begin position="713"/>
        <end position="806"/>
    </location>
</feature>
<dbReference type="InterPro" id="IPR047589">
    <property type="entry name" value="DUF11_rpt"/>
</dbReference>
<feature type="region of interest" description="Disordered" evidence="4">
    <location>
        <begin position="392"/>
        <end position="414"/>
    </location>
</feature>
<comment type="caution">
    <text evidence="7">The sequence shown here is derived from an EMBL/GenBank/DDBJ whole genome shotgun (WGS) entry which is preliminary data.</text>
</comment>
<dbReference type="Pfam" id="PF01345">
    <property type="entry name" value="DUF11"/>
    <property type="match status" value="1"/>
</dbReference>
<feature type="compositionally biased region" description="Polar residues" evidence="4">
    <location>
        <begin position="394"/>
        <end position="414"/>
    </location>
</feature>
<dbReference type="RefSeq" id="WP_190549414.1">
    <property type="nucleotide sequence ID" value="NZ_CAWPNO010000101.1"/>
</dbReference>
<dbReference type="SUPFAM" id="SSF63825">
    <property type="entry name" value="YWTD domain"/>
    <property type="match status" value="1"/>
</dbReference>
<keyword evidence="8" id="KW-1185">Reference proteome</keyword>
<dbReference type="InterPro" id="IPR013783">
    <property type="entry name" value="Ig-like_fold"/>
</dbReference>
<dbReference type="Proteomes" id="UP000658514">
    <property type="component" value="Unassembled WGS sequence"/>
</dbReference>
<dbReference type="EMBL" id="JACJQH010000065">
    <property type="protein sequence ID" value="MBD2199687.1"/>
    <property type="molecule type" value="Genomic_DNA"/>
</dbReference>
<dbReference type="InterPro" id="IPR051417">
    <property type="entry name" value="SDr/BOS_complex"/>
</dbReference>
<dbReference type="Gene3D" id="2.60.40.10">
    <property type="entry name" value="Immunoglobulins"/>
    <property type="match status" value="2"/>
</dbReference>
<evidence type="ECO:0000259" key="6">
    <source>
        <dbReference type="Pfam" id="PF17210"/>
    </source>
</evidence>
<evidence type="ECO:0000313" key="7">
    <source>
        <dbReference type="EMBL" id="MBD2199687.1"/>
    </source>
</evidence>
<evidence type="ECO:0000256" key="4">
    <source>
        <dbReference type="SAM" id="MobiDB-lite"/>
    </source>
</evidence>
<feature type="domain" description="DUF11" evidence="5">
    <location>
        <begin position="294"/>
        <end position="409"/>
    </location>
</feature>
<gene>
    <name evidence="7" type="ORF">H6G24_30155</name>
</gene>
<name>A0ABR8AM11_9CYAN</name>
<evidence type="ECO:0000313" key="8">
    <source>
        <dbReference type="Proteomes" id="UP000658514"/>
    </source>
</evidence>
<evidence type="ECO:0000256" key="2">
    <source>
        <dbReference type="ARBA" id="ARBA00022525"/>
    </source>
</evidence>
<dbReference type="NCBIfam" id="TIGR01451">
    <property type="entry name" value="B_ant_repeat"/>
    <property type="match status" value="1"/>
</dbReference>
<organism evidence="7 8">
    <name type="scientific">Calothrix parietina FACHB-288</name>
    <dbReference type="NCBI Taxonomy" id="2692896"/>
    <lineage>
        <taxon>Bacteria</taxon>
        <taxon>Bacillati</taxon>
        <taxon>Cyanobacteriota</taxon>
        <taxon>Cyanophyceae</taxon>
        <taxon>Nostocales</taxon>
        <taxon>Calotrichaceae</taxon>
        <taxon>Calothrix</taxon>
    </lineage>
</organism>
<comment type="subcellular location">
    <subcellularLocation>
        <location evidence="1">Secreted</location>
    </subcellularLocation>
</comment>
<protein>
    <submittedName>
        <fullName evidence="7">DUF11 domain-containing protein</fullName>
    </submittedName>
</protein>
<dbReference type="PANTHER" id="PTHR23303">
    <property type="entry name" value="CARBOXYPEPTIDASE REGULATORY REGION-CONTAINING"/>
    <property type="match status" value="1"/>
</dbReference>
<feature type="domain" description="SD-repeat containing protein B" evidence="6">
    <location>
        <begin position="605"/>
        <end position="705"/>
    </location>
</feature>
<accession>A0ABR8AM11</accession>
<evidence type="ECO:0000256" key="3">
    <source>
        <dbReference type="ARBA" id="ARBA00022729"/>
    </source>
</evidence>
<dbReference type="SUPFAM" id="SSF117074">
    <property type="entry name" value="Hypothetical protein PA1324"/>
    <property type="match status" value="2"/>
</dbReference>
<reference evidence="7 8" key="1">
    <citation type="journal article" date="2020" name="ISME J.">
        <title>Comparative genomics reveals insights into cyanobacterial evolution and habitat adaptation.</title>
        <authorList>
            <person name="Chen M.Y."/>
            <person name="Teng W.K."/>
            <person name="Zhao L."/>
            <person name="Hu C.X."/>
            <person name="Zhou Y.K."/>
            <person name="Han B.P."/>
            <person name="Song L.R."/>
            <person name="Shu W.S."/>
        </authorList>
    </citation>
    <scope>NUCLEOTIDE SEQUENCE [LARGE SCALE GENOMIC DNA]</scope>
    <source>
        <strain evidence="7 8">FACHB-288</strain>
    </source>
</reference>
<dbReference type="InterPro" id="IPR033764">
    <property type="entry name" value="Sdr_B"/>
</dbReference>
<keyword evidence="2" id="KW-0964">Secreted</keyword>
<proteinExistence type="predicted"/>
<evidence type="ECO:0000256" key="1">
    <source>
        <dbReference type="ARBA" id="ARBA00004613"/>
    </source>
</evidence>
<dbReference type="Gene3D" id="2.60.40.1170">
    <property type="entry name" value="Mu homology domain, subdomain B"/>
    <property type="match status" value="1"/>
</dbReference>
<evidence type="ECO:0000259" key="5">
    <source>
        <dbReference type="Pfam" id="PF01345"/>
    </source>
</evidence>
<sequence length="1000" mass="105184">MANLKLSLVRIINTSKFSPSSPDPSGIAYNPYTNRLVIFDGEVEEISNLFQGANVFELGINSTQTVWDRRWSTTSFSNEPVGADIYFNPSNPNDPLNGYLLISDDDQRRVYSINPVNGVYGDSDDVRTVISTLSFRNSSFGSADPEGVAWGPKAIVNGVEQQTLLILDGLNAFVYQVTTDGTFINRFSTAGFSIDPEGIDYNPFTSSIYLMGEPKDQILEVSLSGQVLNSLDISAANPVKTAGLTIAPTSNNPNSLSIYVVDRGVDNDSDPNENDGKIYEFVLPTAPPPPTGADLELTQTVSNATPTGGENVTFTLRLNNRGPQSTNNVTVTDQLPTGLTFVSATASQGSYNSSTGVWTVGTVNSGSSLTLNLVARVNTTPTTIITNTAQVTASSVTDPDSTPNNNNATEDDQASANIGPNIITLQSRITAGSDDAEQRGTSVDLGSSDLELVTDGSTQTVGLRFNTINIPKGVTITNAYIQFKADETSTTATNLIIHGEAVDNAVTFSTASNNISSRSRTAASVAWNPANWSTVGAAGTDQRTSNIAAIIQEIINRPGWTSGNSIATIITGTGKQVAESFEGDAAGAPLLHIEYINQPPAPLGSIGDRIWSDANSNGTQDNGESGITGVRVNLLSGNSVIATQLTGANGSYLFNNLQAGSYTVQVDTTTLPSGATLTADPNGGNDNRSLVTLVAGQNNLTQDFGYRLPLVGSIGDRIWNDVNSNGTQDNGESGITGVRVNLLSGNNVIATQLTGANGSYLFNNLQAGSYTVQVDTNTLPNGTILTADPDGGNNNRSLVTLTAGENNLGQDFGYRFSTAPTAIQVRVAAGSDDAEQSSSGSMSLTSTDLELIRDGSTDQLVGLRFVGVNIPQAATITNAYIQFKVDERTSEATNLIIHGQDADNAGTFTTTRGDISSRTLTDANAVWNSVPTWNVEGAAGTDQRTPNLAAVIQEIVSRPGWSSGNALATIISGTGHRVAEAFEGDQLGAPLLYVEFIANQ</sequence>